<dbReference type="EMBL" id="CAKKTJ010000131">
    <property type="protein sequence ID" value="CAH0475840.1"/>
    <property type="molecule type" value="Genomic_DNA"/>
</dbReference>
<reference evidence="1" key="1">
    <citation type="submission" date="2021-11" db="EMBL/GenBank/DDBJ databases">
        <authorList>
            <person name="Islam A."/>
            <person name="Islam S."/>
            <person name="Flora M.S."/>
            <person name="Rahman M."/>
            <person name="Ziaur R.M."/>
            <person name="Epstein J.H."/>
            <person name="Hassan M."/>
            <person name="Klassen M."/>
            <person name="Woodard K."/>
            <person name="Webb A."/>
            <person name="Webby R.J."/>
            <person name="El Zowalaty M.E."/>
        </authorList>
    </citation>
    <scope>NUCLEOTIDE SEQUENCE</scope>
    <source>
        <strain evidence="1">Pbs3</strain>
    </source>
</reference>
<accession>A0AAU9KS31</accession>
<name>A0AAU9KS31_9STRA</name>
<organism evidence="1 2">
    <name type="scientific">Peronospora belbahrii</name>
    <dbReference type="NCBI Taxonomy" id="622444"/>
    <lineage>
        <taxon>Eukaryota</taxon>
        <taxon>Sar</taxon>
        <taxon>Stramenopiles</taxon>
        <taxon>Oomycota</taxon>
        <taxon>Peronosporomycetes</taxon>
        <taxon>Peronosporales</taxon>
        <taxon>Peronosporaceae</taxon>
        <taxon>Peronospora</taxon>
    </lineage>
</organism>
<protein>
    <submittedName>
        <fullName evidence="1">Uncharacterized protein</fullName>
    </submittedName>
</protein>
<sequence>MRCPVGLLQATGRVANGVRILGSKGVEHLISQGEEEVRKRIHMLDEYNKALVEHVKAQMPSSSPLTMATMAQEVVRRPTPIQMEVDKFDGKEGDSLMLWFRQVDLALTIADISYELYRVGFSTVKLDGLAKLWAFTCDPLPEAVTVTVFMEGLRVGVARMEVFRVNTSSFEEAVGVAWNAETNFDIELTTLCSVKRVGCLFFSTLSLGKRGRLARCGCLLWKRRHRMGSISLAGERDDLGLP</sequence>
<comment type="caution">
    <text evidence="1">The sequence shown here is derived from an EMBL/GenBank/DDBJ whole genome shotgun (WGS) entry which is preliminary data.</text>
</comment>
<gene>
    <name evidence="1" type="ORF">PBS003_LOCUS2649</name>
</gene>
<evidence type="ECO:0000313" key="2">
    <source>
        <dbReference type="Proteomes" id="UP001160483"/>
    </source>
</evidence>
<dbReference type="Proteomes" id="UP001160483">
    <property type="component" value="Unassembled WGS sequence"/>
</dbReference>
<dbReference type="AlphaFoldDB" id="A0AAU9KS31"/>
<evidence type="ECO:0000313" key="1">
    <source>
        <dbReference type="EMBL" id="CAH0475840.1"/>
    </source>
</evidence>
<proteinExistence type="predicted"/>